<gene>
    <name evidence="1" type="ORF">NEIELOOT_00993</name>
</gene>
<comment type="caution">
    <text evidence="1">The sequence shown here is derived from an EMBL/GenBank/DDBJ whole genome shotgun (WGS) entry which is preliminary data.</text>
</comment>
<sequence>MPDFILRGRLKPFSDGRATRRKKYKETHYADLLLPALQNLFEG</sequence>
<dbReference type="EMBL" id="ADBF01000023">
    <property type="protein sequence ID" value="EFE50314.1"/>
    <property type="molecule type" value="Genomic_DNA"/>
</dbReference>
<name>D4DPK6_NEIEG</name>
<dbReference type="Proteomes" id="UP000005536">
    <property type="component" value="Unassembled WGS sequence"/>
</dbReference>
<organism evidence="1 2">
    <name type="scientific">Neisseria elongata subsp. glycolytica ATCC 29315</name>
    <dbReference type="NCBI Taxonomy" id="546263"/>
    <lineage>
        <taxon>Bacteria</taxon>
        <taxon>Pseudomonadati</taxon>
        <taxon>Pseudomonadota</taxon>
        <taxon>Betaproteobacteria</taxon>
        <taxon>Neisseriales</taxon>
        <taxon>Neisseriaceae</taxon>
        <taxon>Neisseria</taxon>
    </lineage>
</organism>
<protein>
    <submittedName>
        <fullName evidence="1">Uncharacterized protein</fullName>
    </submittedName>
</protein>
<reference evidence="1 2" key="1">
    <citation type="submission" date="2010-02" db="EMBL/GenBank/DDBJ databases">
        <authorList>
            <person name="Weinstock G."/>
            <person name="Sodergren E."/>
            <person name="Clifton S."/>
            <person name="Fulton L."/>
            <person name="Fulton B."/>
            <person name="Courtney L."/>
            <person name="Fronick C."/>
            <person name="Harrison M."/>
            <person name="Strong C."/>
            <person name="Farmer C."/>
            <person name="Delahaunty K."/>
            <person name="Markovic C."/>
            <person name="Hall O."/>
            <person name="Minx P."/>
            <person name="Tomlinson C."/>
            <person name="Mitreva M."/>
            <person name="Nelson J."/>
            <person name="Hou S."/>
            <person name="Wollam A."/>
            <person name="Pepin K.H."/>
            <person name="Johnson M."/>
            <person name="Bhonagiri V."/>
            <person name="Zhang X."/>
            <person name="Suruliraj S."/>
            <person name="Warren W."/>
            <person name="Chinwalla A."/>
            <person name="Mardis E.R."/>
            <person name="Wilson R.K."/>
        </authorList>
    </citation>
    <scope>NUCLEOTIDE SEQUENCE [LARGE SCALE GENOMIC DNA]</scope>
    <source>
        <strain evidence="1 2">ATCC 29315</strain>
    </source>
</reference>
<dbReference type="AlphaFoldDB" id="D4DPK6"/>
<evidence type="ECO:0000313" key="1">
    <source>
        <dbReference type="EMBL" id="EFE50314.1"/>
    </source>
</evidence>
<evidence type="ECO:0000313" key="2">
    <source>
        <dbReference type="Proteomes" id="UP000005536"/>
    </source>
</evidence>
<proteinExistence type="predicted"/>
<accession>D4DPK6</accession>